<evidence type="ECO:0000313" key="4">
    <source>
        <dbReference type="EMBL" id="QFY62907.1"/>
    </source>
</evidence>
<dbReference type="InterPro" id="IPR052349">
    <property type="entry name" value="Metallo-hydrolase_Enzymes"/>
</dbReference>
<dbReference type="Gene3D" id="3.20.20.140">
    <property type="entry name" value="Metal-dependent hydrolases"/>
    <property type="match status" value="1"/>
</dbReference>
<proteinExistence type="predicted"/>
<evidence type="ECO:0000313" key="5">
    <source>
        <dbReference type="Proteomes" id="UP000326881"/>
    </source>
</evidence>
<keyword evidence="1" id="KW-0479">Metal-binding</keyword>
<dbReference type="InterPro" id="IPR011059">
    <property type="entry name" value="Metal-dep_hydrolase_composite"/>
</dbReference>
<dbReference type="RefSeq" id="WP_153272887.1">
    <property type="nucleotide sequence ID" value="NZ_CP043499.1"/>
</dbReference>
<dbReference type="InterPro" id="IPR013108">
    <property type="entry name" value="Amidohydro_3"/>
</dbReference>
<dbReference type="CDD" id="cd01293">
    <property type="entry name" value="Bact_CD"/>
    <property type="match status" value="1"/>
</dbReference>
<dbReference type="SUPFAM" id="SSF51338">
    <property type="entry name" value="Composite domain of metallo-dependent hydrolases"/>
    <property type="match status" value="1"/>
</dbReference>
<dbReference type="PANTHER" id="PTHR32027">
    <property type="entry name" value="CYTOSINE DEAMINASE"/>
    <property type="match status" value="1"/>
</dbReference>
<dbReference type="KEGG" id="rgr:FZ934_21440"/>
<dbReference type="GO" id="GO:0035888">
    <property type="term" value="F:isoguanine deaminase activity"/>
    <property type="evidence" value="ECO:0007669"/>
    <property type="project" value="TreeGrafter"/>
</dbReference>
<dbReference type="SUPFAM" id="SSF51556">
    <property type="entry name" value="Metallo-dependent hydrolases"/>
    <property type="match status" value="1"/>
</dbReference>
<keyword evidence="2 4" id="KW-0378">Hydrolase</keyword>
<geneLocation type="plasmid" evidence="4 5">
    <name>unnamed</name>
</geneLocation>
<evidence type="ECO:0000256" key="1">
    <source>
        <dbReference type="ARBA" id="ARBA00022723"/>
    </source>
</evidence>
<keyword evidence="4" id="KW-0614">Plasmid</keyword>
<name>A0A5Q0CFZ2_9HYPH</name>
<gene>
    <name evidence="4" type="ORF">FZ934_21440</name>
</gene>
<dbReference type="EMBL" id="CP043499">
    <property type="protein sequence ID" value="QFY62907.1"/>
    <property type="molecule type" value="Genomic_DNA"/>
</dbReference>
<accession>A0A5Q0CFZ2</accession>
<dbReference type="GO" id="GO:0046872">
    <property type="term" value="F:metal ion binding"/>
    <property type="evidence" value="ECO:0007669"/>
    <property type="project" value="UniProtKB-KW"/>
</dbReference>
<dbReference type="Proteomes" id="UP000326881">
    <property type="component" value="Plasmid unnamed"/>
</dbReference>
<sequence length="437" mass="47409">MTYSFMSPPNAGRFVLSNATLPAIAVEGFNAPAIEGLVRADIVIENGLVAAILPAGSAPLELAKSDLREGMVWPCFADVHTHLDKGHIWGRSSNPDGTFMGALQAVGADREAHWSADDVRKRMEFALRSAYAHGTSLIRTHLDSAAPQHRISFEVFAEMREAWKDKIALQAVALFPMDDMADEAYFADLVAVIRDAAGLIGGVTKMGPNLATQLDTLFHAAAENGLDVDLHVDETDDPGAETLKAIAEAVLRNRFVGKVTAGHCCSLARQDDGVAERTVELVAKAGISIISLPMCNAYLQDRYPNRTPRWRGVTLFKELAAAGVTTAVASDNTRDPFYAYGDLDAVEVFREAVRILHLDHPLDTAARVVTTSPADIAGRPDMGRIGIGRPADLVLFGARRWSEFLSRPQSDRVVLRRGKVIDRSLPDYRELDSVVGA</sequence>
<dbReference type="PANTHER" id="PTHR32027:SF0">
    <property type="entry name" value="CYTOSINE DEAMINASE"/>
    <property type="match status" value="1"/>
</dbReference>
<dbReference type="GO" id="GO:0004131">
    <property type="term" value="F:cytosine deaminase activity"/>
    <property type="evidence" value="ECO:0007669"/>
    <property type="project" value="UniProtKB-EC"/>
</dbReference>
<dbReference type="Gene3D" id="2.30.40.10">
    <property type="entry name" value="Urease, subunit C, domain 1"/>
    <property type="match status" value="1"/>
</dbReference>
<dbReference type="InterPro" id="IPR032466">
    <property type="entry name" value="Metal_Hydrolase"/>
</dbReference>
<dbReference type="AlphaFoldDB" id="A0A5Q0CFZ2"/>
<protein>
    <submittedName>
        <fullName evidence="4">Cytosine deaminase</fullName>
        <ecNumber evidence="4">3.5.4.1</ecNumber>
    </submittedName>
</protein>
<evidence type="ECO:0000256" key="2">
    <source>
        <dbReference type="ARBA" id="ARBA00022801"/>
    </source>
</evidence>
<dbReference type="NCBIfam" id="NF005759">
    <property type="entry name" value="PRK07583.1"/>
    <property type="match status" value="1"/>
</dbReference>
<keyword evidence="5" id="KW-1185">Reference proteome</keyword>
<evidence type="ECO:0000259" key="3">
    <source>
        <dbReference type="Pfam" id="PF07969"/>
    </source>
</evidence>
<dbReference type="FunFam" id="3.20.20.140:FF:000019">
    <property type="entry name" value="Cytosine deaminase"/>
    <property type="match status" value="1"/>
</dbReference>
<reference evidence="4 5" key="1">
    <citation type="submission" date="2019-08" db="EMBL/GenBank/DDBJ databases">
        <title>Prosopis cineraria nodule microbiome.</title>
        <authorList>
            <person name="Ali R."/>
            <person name="Chaluvadi S.R."/>
            <person name="Wang X."/>
        </authorList>
    </citation>
    <scope>NUCLEOTIDE SEQUENCE [LARGE SCALE GENOMIC DNA]</scope>
    <source>
        <strain evidence="4 5">BG7</strain>
        <plasmid evidence="4 5">unnamed</plasmid>
    </source>
</reference>
<feature type="domain" description="Amidohydrolase 3" evidence="3">
    <location>
        <begin position="211"/>
        <end position="416"/>
    </location>
</feature>
<dbReference type="GO" id="GO:0006209">
    <property type="term" value="P:cytosine catabolic process"/>
    <property type="evidence" value="ECO:0007669"/>
    <property type="project" value="TreeGrafter"/>
</dbReference>
<dbReference type="EC" id="3.5.4.1" evidence="4"/>
<dbReference type="Pfam" id="PF07969">
    <property type="entry name" value="Amidohydro_3"/>
    <property type="match status" value="1"/>
</dbReference>
<dbReference type="OrthoDB" id="9815027at2"/>
<organism evidence="4 5">
    <name type="scientific">Rhizobium grahamii</name>
    <dbReference type="NCBI Taxonomy" id="1120045"/>
    <lineage>
        <taxon>Bacteria</taxon>
        <taxon>Pseudomonadati</taxon>
        <taxon>Pseudomonadota</taxon>
        <taxon>Alphaproteobacteria</taxon>
        <taxon>Hyphomicrobiales</taxon>
        <taxon>Rhizobiaceae</taxon>
        <taxon>Rhizobium/Agrobacterium group</taxon>
        <taxon>Rhizobium</taxon>
    </lineage>
</organism>